<gene>
    <name evidence="9" type="ORF">OFUS_LOCUS23957</name>
</gene>
<evidence type="ECO:0000256" key="7">
    <source>
        <dbReference type="ARBA" id="ARBA00035288"/>
    </source>
</evidence>
<dbReference type="GO" id="GO:0006412">
    <property type="term" value="P:translation"/>
    <property type="evidence" value="ECO:0007669"/>
    <property type="project" value="InterPro"/>
</dbReference>
<evidence type="ECO:0000313" key="9">
    <source>
        <dbReference type="EMBL" id="CAH1800016.1"/>
    </source>
</evidence>
<evidence type="ECO:0000313" key="10">
    <source>
        <dbReference type="Proteomes" id="UP000749559"/>
    </source>
</evidence>
<evidence type="ECO:0000256" key="8">
    <source>
        <dbReference type="ARBA" id="ARBA00035359"/>
    </source>
</evidence>
<evidence type="ECO:0000256" key="4">
    <source>
        <dbReference type="ARBA" id="ARBA00022980"/>
    </source>
</evidence>
<evidence type="ECO:0000256" key="2">
    <source>
        <dbReference type="ARBA" id="ARBA00005781"/>
    </source>
</evidence>
<dbReference type="GO" id="GO:0005762">
    <property type="term" value="C:mitochondrial large ribosomal subunit"/>
    <property type="evidence" value="ECO:0007669"/>
    <property type="project" value="TreeGrafter"/>
</dbReference>
<dbReference type="InterPro" id="IPR001857">
    <property type="entry name" value="Ribosomal_bL19"/>
</dbReference>
<dbReference type="Proteomes" id="UP000749559">
    <property type="component" value="Unassembled WGS sequence"/>
</dbReference>
<comment type="caution">
    <text evidence="9">The sequence shown here is derived from an EMBL/GenBank/DDBJ whole genome shotgun (WGS) entry which is preliminary data.</text>
</comment>
<dbReference type="GO" id="GO:0003735">
    <property type="term" value="F:structural constituent of ribosome"/>
    <property type="evidence" value="ECO:0007669"/>
    <property type="project" value="InterPro"/>
</dbReference>
<sequence>MSLKTFSKLAAFRRFPACTTSIPCRFSNTLSKEIVEKHRKSGLNRDQEEIEEYKGPIDATREYKHVMPEFLPSSTWYFRDRLKDKLERYDMVKRRSQIDIPEFYVGSIMSVTVSDPHAPGKQNRFVGLCIQREETGLRARFTLRNVIDGQGIEIQYDMYNPTLQKIEVLKLEKRVDDDLLYLRDCPQEYSTVPFDMEPVPLAKGAPVPVYTKMIPLNPLPWERRWNIKQYKGVTIPELSKRREKRAAKYLKTLEPRKHDIMEDYRKSIPEEMEEEVYRTVHEASKKYPKATPSKLTGKGK</sequence>
<proteinExistence type="inferred from homology"/>
<dbReference type="PANTHER" id="PTHR15680:SF9">
    <property type="entry name" value="LARGE RIBOSOMAL SUBUNIT PROTEIN BL19M"/>
    <property type="match status" value="1"/>
</dbReference>
<dbReference type="Gene3D" id="2.30.30.790">
    <property type="match status" value="1"/>
</dbReference>
<dbReference type="OrthoDB" id="432645at2759"/>
<organism evidence="9 10">
    <name type="scientific">Owenia fusiformis</name>
    <name type="common">Polychaete worm</name>
    <dbReference type="NCBI Taxonomy" id="6347"/>
    <lineage>
        <taxon>Eukaryota</taxon>
        <taxon>Metazoa</taxon>
        <taxon>Spiralia</taxon>
        <taxon>Lophotrochozoa</taxon>
        <taxon>Annelida</taxon>
        <taxon>Polychaeta</taxon>
        <taxon>Sedentaria</taxon>
        <taxon>Canalipalpata</taxon>
        <taxon>Sabellida</taxon>
        <taxon>Oweniida</taxon>
        <taxon>Oweniidae</taxon>
        <taxon>Owenia</taxon>
    </lineage>
</organism>
<protein>
    <recommendedName>
        <fullName evidence="7">Large ribosomal subunit protein bL19m</fullName>
    </recommendedName>
    <alternativeName>
        <fullName evidence="8">39S ribosomal protein L19, mitochondrial</fullName>
    </alternativeName>
</protein>
<dbReference type="PANTHER" id="PTHR15680">
    <property type="entry name" value="RIBOSOMAL PROTEIN L19"/>
    <property type="match status" value="1"/>
</dbReference>
<keyword evidence="4" id="KW-0689">Ribosomal protein</keyword>
<dbReference type="InterPro" id="IPR038657">
    <property type="entry name" value="Ribosomal_bL19_sf"/>
</dbReference>
<evidence type="ECO:0000256" key="1">
    <source>
        <dbReference type="ARBA" id="ARBA00004173"/>
    </source>
</evidence>
<dbReference type="FunFam" id="2.30.30.790:FF:000002">
    <property type="entry name" value="39S ribosomal protein L19, mitochondrial"/>
    <property type="match status" value="1"/>
</dbReference>
<dbReference type="Pfam" id="PF01245">
    <property type="entry name" value="Ribosomal_L19"/>
    <property type="match status" value="1"/>
</dbReference>
<evidence type="ECO:0000256" key="3">
    <source>
        <dbReference type="ARBA" id="ARBA00022946"/>
    </source>
</evidence>
<dbReference type="EMBL" id="CAIIXF020000011">
    <property type="protein sequence ID" value="CAH1800016.1"/>
    <property type="molecule type" value="Genomic_DNA"/>
</dbReference>
<comment type="subcellular location">
    <subcellularLocation>
        <location evidence="1">Mitochondrion</location>
    </subcellularLocation>
</comment>
<dbReference type="AlphaFoldDB" id="A0A8J1TAH7"/>
<accession>A0A8J1TAH7</accession>
<name>A0A8J1TAH7_OWEFU</name>
<keyword evidence="3" id="KW-0809">Transit peptide</keyword>
<keyword evidence="5" id="KW-0496">Mitochondrion</keyword>
<keyword evidence="10" id="KW-1185">Reference proteome</keyword>
<evidence type="ECO:0000256" key="6">
    <source>
        <dbReference type="ARBA" id="ARBA00023274"/>
    </source>
</evidence>
<dbReference type="InterPro" id="IPR008991">
    <property type="entry name" value="Translation_prot_SH3-like_sf"/>
</dbReference>
<reference evidence="9" key="1">
    <citation type="submission" date="2022-03" db="EMBL/GenBank/DDBJ databases">
        <authorList>
            <person name="Martin C."/>
        </authorList>
    </citation>
    <scope>NUCLEOTIDE SEQUENCE</scope>
</reference>
<keyword evidence="6" id="KW-0687">Ribonucleoprotein</keyword>
<evidence type="ECO:0000256" key="5">
    <source>
        <dbReference type="ARBA" id="ARBA00023128"/>
    </source>
</evidence>
<comment type="similarity">
    <text evidence="2">Belongs to the bacterial ribosomal protein bL19 family.</text>
</comment>
<dbReference type="SUPFAM" id="SSF50104">
    <property type="entry name" value="Translation proteins SH3-like domain"/>
    <property type="match status" value="1"/>
</dbReference>